<dbReference type="Pfam" id="PF23947">
    <property type="entry name" value="DUF7281"/>
    <property type="match status" value="1"/>
</dbReference>
<protein>
    <recommendedName>
        <fullName evidence="1">DUF7281 domain-containing protein</fullName>
    </recommendedName>
</protein>
<dbReference type="GO" id="GO:0005694">
    <property type="term" value="C:chromosome"/>
    <property type="evidence" value="ECO:0007669"/>
    <property type="project" value="InterPro"/>
</dbReference>
<dbReference type="InterPro" id="IPR055705">
    <property type="entry name" value="DUF7281"/>
</dbReference>
<dbReference type="KEGG" id="ptes:JQU52_10985"/>
<dbReference type="Proteomes" id="UP000653156">
    <property type="component" value="Chromosome"/>
</dbReference>
<proteinExistence type="predicted"/>
<dbReference type="RefSeq" id="WP_230338526.1">
    <property type="nucleotide sequence ID" value="NZ_CP069798.1"/>
</dbReference>
<accession>A0A892ZHD1</accession>
<dbReference type="EMBL" id="CP069798">
    <property type="protein sequence ID" value="QRQ81237.1"/>
    <property type="molecule type" value="Genomic_DNA"/>
</dbReference>
<keyword evidence="3" id="KW-1185">Reference proteome</keyword>
<feature type="domain" description="DUF7281" evidence="1">
    <location>
        <begin position="95"/>
        <end position="279"/>
    </location>
</feature>
<gene>
    <name evidence="2" type="ORF">JQU52_10985</name>
</gene>
<name>A0A892ZHD1_9NEIS</name>
<organism evidence="2 3">
    <name type="scientific">Paralysiella testudinis</name>
    <dbReference type="NCBI Taxonomy" id="2809020"/>
    <lineage>
        <taxon>Bacteria</taxon>
        <taxon>Pseudomonadati</taxon>
        <taxon>Pseudomonadota</taxon>
        <taxon>Betaproteobacteria</taxon>
        <taxon>Neisseriales</taxon>
        <taxon>Neisseriaceae</taxon>
        <taxon>Paralysiella</taxon>
    </lineage>
</organism>
<reference evidence="2" key="1">
    <citation type="submission" date="2021-02" db="EMBL/GenBank/DDBJ databases">
        <title>Neisseriaceae sp. 26B isolated from the cloaca of a Common Toad-headed Turtle (Mesoclemmys nasuta).</title>
        <authorList>
            <person name="Spergser J."/>
            <person name="Busse H.-J."/>
        </authorList>
    </citation>
    <scope>NUCLEOTIDE SEQUENCE</scope>
    <source>
        <strain evidence="2">26B</strain>
    </source>
</reference>
<sequence>MNKNTLMQIQKALRERPTHVKANKIWQQLHHEENIGTPGSGGLILSESDLSHLETIYARHSKQSAEHRLPKHSDRMDTAAVYRNEKYSARNVFADMLVFAAPHATLPLKQGHVPGGIKGLVPTVMLPELAIADIHKLIVVENGNMLTRWHDWHLLLPENWQDALLLYRGHGQNSKQVRQLINLLPENSKLAIYPDFDPAGLGIAADFAQLRHFSVAIPQNWPQLRRNHPDNQEAQFIRQTQSTIDAALTKKLQPFPPLTLMLAHLKQQHLALMQENCLRLGGLQMVEIK</sequence>
<evidence type="ECO:0000313" key="2">
    <source>
        <dbReference type="EMBL" id="QRQ81237.1"/>
    </source>
</evidence>
<dbReference type="SUPFAM" id="SSF56726">
    <property type="entry name" value="DNA topoisomerase IV, alpha subunit"/>
    <property type="match status" value="1"/>
</dbReference>
<evidence type="ECO:0000259" key="1">
    <source>
        <dbReference type="Pfam" id="PF23947"/>
    </source>
</evidence>
<evidence type="ECO:0000313" key="3">
    <source>
        <dbReference type="Proteomes" id="UP000653156"/>
    </source>
</evidence>
<dbReference type="GO" id="GO:0003677">
    <property type="term" value="F:DNA binding"/>
    <property type="evidence" value="ECO:0007669"/>
    <property type="project" value="InterPro"/>
</dbReference>
<dbReference type="InterPro" id="IPR036078">
    <property type="entry name" value="Spo11/TopoVI_A_sf"/>
</dbReference>
<dbReference type="AlphaFoldDB" id="A0A892ZHD1"/>